<comment type="caution">
    <text evidence="2">The sequence shown here is derived from an EMBL/GenBank/DDBJ whole genome shotgun (WGS) entry which is preliminary data.</text>
</comment>
<proteinExistence type="predicted"/>
<organism evidence="2 3">
    <name type="scientific">Aureococcus anophagefferens</name>
    <name type="common">Harmful bloom alga</name>
    <dbReference type="NCBI Taxonomy" id="44056"/>
    <lineage>
        <taxon>Eukaryota</taxon>
        <taxon>Sar</taxon>
        <taxon>Stramenopiles</taxon>
        <taxon>Ochrophyta</taxon>
        <taxon>Pelagophyceae</taxon>
        <taxon>Pelagomonadales</taxon>
        <taxon>Pelagomonadaceae</taxon>
        <taxon>Aureococcus</taxon>
    </lineage>
</organism>
<evidence type="ECO:0000313" key="3">
    <source>
        <dbReference type="Proteomes" id="UP001363151"/>
    </source>
</evidence>
<name>A0ABR1FWK0_AURAN</name>
<evidence type="ECO:0000313" key="2">
    <source>
        <dbReference type="EMBL" id="KAK7240143.1"/>
    </source>
</evidence>
<feature type="region of interest" description="Disordered" evidence="1">
    <location>
        <begin position="1"/>
        <end position="26"/>
    </location>
</feature>
<dbReference type="Proteomes" id="UP001363151">
    <property type="component" value="Unassembled WGS sequence"/>
</dbReference>
<reference evidence="2 3" key="1">
    <citation type="submission" date="2024-03" db="EMBL/GenBank/DDBJ databases">
        <title>Aureococcus anophagefferens CCMP1851 and Kratosvirus quantuckense: Draft genome of a second virus-susceptible host strain in the model system.</title>
        <authorList>
            <person name="Chase E."/>
            <person name="Truchon A.R."/>
            <person name="Schepens W."/>
            <person name="Wilhelm S.W."/>
        </authorList>
    </citation>
    <scope>NUCLEOTIDE SEQUENCE [LARGE SCALE GENOMIC DNA]</scope>
    <source>
        <strain evidence="2 3">CCMP1851</strain>
    </source>
</reference>
<dbReference type="EMBL" id="JBBJCI010000216">
    <property type="protein sequence ID" value="KAK7240143.1"/>
    <property type="molecule type" value="Genomic_DNA"/>
</dbReference>
<keyword evidence="3" id="KW-1185">Reference proteome</keyword>
<evidence type="ECO:0000256" key="1">
    <source>
        <dbReference type="SAM" id="MobiDB-lite"/>
    </source>
</evidence>
<dbReference type="Gene3D" id="2.60.120.620">
    <property type="entry name" value="q2cbj1_9rhob like domain"/>
    <property type="match status" value="1"/>
</dbReference>
<gene>
    <name evidence="2" type="ORF">SO694_00117073</name>
</gene>
<accession>A0ABR1FWK0</accession>
<protein>
    <submittedName>
        <fullName evidence="2">Prolyl 4-hydroxylase alpha subunit</fullName>
    </submittedName>
</protein>
<sequence length="359" mass="36680">MAPIPARDGPIALPPTQPKKKKKRAVIGTKPKRVMGLSPEDAPMAWFAAAAVEQLPQTLYRCAGKSGGIVRAGVEKTSGALLKLAFGMEVVVDGAAAASDGTRRLRLSEPVVGWTSAKILERVCVAAVAQSAQGAMAIRSRSAWASATAARAPAPPPAAAVSALDSLEIVTSRASGAAVPVFRFRGGAPPLDLGAAPPPTPAELVPGVAGAIFVRTALSAAQAARLVALSDDLGAYAARDDAFHATGAHSRVFLDADGAIRAALASRRAAAAGDGSWSARRAPPPHVDPAWDACDPSEGVDGLAPGARSWFTVIVYLNDGFRGGETTFFAPAGNGAYDLVSVAPRRGAALLFPHARAPR</sequence>